<reference evidence="1" key="2">
    <citation type="journal article" date="2015" name="Data Brief">
        <title>Shoot transcriptome of the giant reed, Arundo donax.</title>
        <authorList>
            <person name="Barrero R.A."/>
            <person name="Guerrero F.D."/>
            <person name="Moolhuijzen P."/>
            <person name="Goolsby J.A."/>
            <person name="Tidwell J."/>
            <person name="Bellgard S.E."/>
            <person name="Bellgard M.I."/>
        </authorList>
    </citation>
    <scope>NUCLEOTIDE SEQUENCE</scope>
    <source>
        <tissue evidence="1">Shoot tissue taken approximately 20 cm above the soil surface</tissue>
    </source>
</reference>
<dbReference type="AlphaFoldDB" id="A0A0A9A2A0"/>
<organism evidence="1">
    <name type="scientific">Arundo donax</name>
    <name type="common">Giant reed</name>
    <name type="synonym">Donax arundinaceus</name>
    <dbReference type="NCBI Taxonomy" id="35708"/>
    <lineage>
        <taxon>Eukaryota</taxon>
        <taxon>Viridiplantae</taxon>
        <taxon>Streptophyta</taxon>
        <taxon>Embryophyta</taxon>
        <taxon>Tracheophyta</taxon>
        <taxon>Spermatophyta</taxon>
        <taxon>Magnoliopsida</taxon>
        <taxon>Liliopsida</taxon>
        <taxon>Poales</taxon>
        <taxon>Poaceae</taxon>
        <taxon>PACMAD clade</taxon>
        <taxon>Arundinoideae</taxon>
        <taxon>Arundineae</taxon>
        <taxon>Arundo</taxon>
    </lineage>
</organism>
<reference evidence="1" key="1">
    <citation type="submission" date="2014-09" db="EMBL/GenBank/DDBJ databases">
        <authorList>
            <person name="Magalhaes I.L.F."/>
            <person name="Oliveira U."/>
            <person name="Santos F.R."/>
            <person name="Vidigal T.H.D.A."/>
            <person name="Brescovit A.D."/>
            <person name="Santos A.J."/>
        </authorList>
    </citation>
    <scope>NUCLEOTIDE SEQUENCE</scope>
    <source>
        <tissue evidence="1">Shoot tissue taken approximately 20 cm above the soil surface</tissue>
    </source>
</reference>
<proteinExistence type="predicted"/>
<dbReference type="EMBL" id="GBRH01252674">
    <property type="protein sequence ID" value="JAD45221.1"/>
    <property type="molecule type" value="Transcribed_RNA"/>
</dbReference>
<evidence type="ECO:0000313" key="1">
    <source>
        <dbReference type="EMBL" id="JAD45221.1"/>
    </source>
</evidence>
<accession>A0A0A9A2A0</accession>
<name>A0A0A9A2A0_ARUDO</name>
<protein>
    <submittedName>
        <fullName evidence="1">Uncharacterized protein</fullName>
    </submittedName>
</protein>
<sequence length="16" mass="1710">MERDSATAIKTEGTSI</sequence>